<keyword evidence="3" id="KW-1185">Reference proteome</keyword>
<evidence type="ECO:0000313" key="3">
    <source>
        <dbReference type="Proteomes" id="UP000265926"/>
    </source>
</evidence>
<reference evidence="2 3" key="1">
    <citation type="submission" date="2018-08" db="EMBL/GenBank/DDBJ databases">
        <title>Pallidiluteibacterium maritimus gen. nov., sp. nov., isolated from coastal sediment.</title>
        <authorList>
            <person name="Zhou L.Y."/>
        </authorList>
    </citation>
    <scope>NUCLEOTIDE SEQUENCE [LARGE SCALE GENOMIC DNA]</scope>
    <source>
        <strain evidence="2 3">XSD2</strain>
    </source>
</reference>
<proteinExistence type="predicted"/>
<dbReference type="Proteomes" id="UP000265926">
    <property type="component" value="Unassembled WGS sequence"/>
</dbReference>
<comment type="caution">
    <text evidence="2">The sequence shown here is derived from an EMBL/GenBank/DDBJ whole genome shotgun (WGS) entry which is preliminary data.</text>
</comment>
<evidence type="ECO:0000259" key="1">
    <source>
        <dbReference type="Pfam" id="PF10988"/>
    </source>
</evidence>
<dbReference type="Pfam" id="PF10988">
    <property type="entry name" value="DUF2807"/>
    <property type="match status" value="1"/>
</dbReference>
<gene>
    <name evidence="2" type="ORF">D1614_03025</name>
</gene>
<sequence>MASIVVVLFSPAENRRSKSFTDKIPMFNDLIPCSESVSPNFKENKPNKNSKIMKQKILILSLFILTVSMHSCMLSPSVKGDGNVTEEERKTDDFDGIKAGRGMNVYITQGDDFRVMVKADENLHEFIETQVDNGVLLVSSKANIRKSKSKAVYVTLPDLETVKASAGSNVFTESGIRANELDVKASAGSNINLEVKAAKIIVSASAGSNIWLKGATDKLHATASAGSNIKAGDLKTDKAEIKVSSGSNIWTLVDQSFSGKASSGGNIFYAGNPSQTEISKSSGGNVIKN</sequence>
<dbReference type="Gene3D" id="2.160.20.120">
    <property type="match status" value="1"/>
</dbReference>
<name>A0A399T3S2_9BACT</name>
<protein>
    <submittedName>
        <fullName evidence="2">DUF2807 domain-containing protein</fullName>
    </submittedName>
</protein>
<dbReference type="AlphaFoldDB" id="A0A399T3S2"/>
<organism evidence="2 3">
    <name type="scientific">Maribellus luteus</name>
    <dbReference type="NCBI Taxonomy" id="2305463"/>
    <lineage>
        <taxon>Bacteria</taxon>
        <taxon>Pseudomonadati</taxon>
        <taxon>Bacteroidota</taxon>
        <taxon>Bacteroidia</taxon>
        <taxon>Marinilabiliales</taxon>
        <taxon>Prolixibacteraceae</taxon>
        <taxon>Maribellus</taxon>
    </lineage>
</organism>
<dbReference type="EMBL" id="QWGR01000002">
    <property type="protein sequence ID" value="RIJ49729.1"/>
    <property type="molecule type" value="Genomic_DNA"/>
</dbReference>
<feature type="domain" description="Putative auto-transporter adhesin head GIN" evidence="1">
    <location>
        <begin position="93"/>
        <end position="273"/>
    </location>
</feature>
<accession>A0A399T3S2</accession>
<evidence type="ECO:0000313" key="2">
    <source>
        <dbReference type="EMBL" id="RIJ49729.1"/>
    </source>
</evidence>
<dbReference type="InterPro" id="IPR021255">
    <property type="entry name" value="DUF2807"/>
</dbReference>